<protein>
    <recommendedName>
        <fullName evidence="3">DUF4192 domain-containing protein</fullName>
    </recommendedName>
</protein>
<reference evidence="1 2" key="1">
    <citation type="submission" date="2022-06" db="EMBL/GenBank/DDBJ databases">
        <title>Genomic Encyclopedia of Archaeal and Bacterial Type Strains, Phase II (KMG-II): from individual species to whole genera.</title>
        <authorList>
            <person name="Goeker M."/>
        </authorList>
    </citation>
    <scope>NUCLEOTIDE SEQUENCE [LARGE SCALE GENOMIC DNA]</scope>
    <source>
        <strain evidence="1 2">DSM 45037</strain>
    </source>
</reference>
<accession>A0ABT1GVS7</accession>
<evidence type="ECO:0000313" key="2">
    <source>
        <dbReference type="Proteomes" id="UP001205740"/>
    </source>
</evidence>
<comment type="caution">
    <text evidence="1">The sequence shown here is derived from an EMBL/GenBank/DDBJ whole genome shotgun (WGS) entry which is preliminary data.</text>
</comment>
<dbReference type="Pfam" id="PF13830">
    <property type="entry name" value="DUF4192"/>
    <property type="match status" value="1"/>
</dbReference>
<dbReference type="RefSeq" id="WP_253652690.1">
    <property type="nucleotide sequence ID" value="NZ_BAAAOE010000004.1"/>
</dbReference>
<name>A0ABT1GVS7_9NOCA</name>
<dbReference type="InterPro" id="IPR025447">
    <property type="entry name" value="DUF4192"/>
</dbReference>
<sequence>MDIDHHTLTLHDPGDLIAAIPPMLGFVPARSLVLVCFSGPGSRLGITMRHDMVLDHDDAPAAVMCDVVDHLVTVAARERASCVAVIVVDDRLPADDPRWEALVADIEARLGDIDLGVALAVDEIRHGARWFVVGATAGRGAWTGLLPDPSSTPTAVARAVTSGTTVHARREDMAAALDPAPPCIDLDCRHHHTDDSPAHNGTRHSDAARLRSVLGRLGRRELSCADVEVVAAAIAVPRVRDALLALAVSVHAEEAGALWTAVTRRCRGRDRANAATLLAHWYYAHGDGSFAGIALDTALVAFPAHSMAGLLDRSLRAGLPPSLLTGLLATSHGVAAELGVAMPPSLPELLEPGA</sequence>
<evidence type="ECO:0000313" key="1">
    <source>
        <dbReference type="EMBL" id="MCP2159080.1"/>
    </source>
</evidence>
<gene>
    <name evidence="1" type="ORF">LX12_000244</name>
</gene>
<keyword evidence="2" id="KW-1185">Reference proteome</keyword>
<dbReference type="Proteomes" id="UP001205740">
    <property type="component" value="Unassembled WGS sequence"/>
</dbReference>
<organism evidence="1 2">
    <name type="scientific">Williamsia serinedens</name>
    <dbReference type="NCBI Taxonomy" id="391736"/>
    <lineage>
        <taxon>Bacteria</taxon>
        <taxon>Bacillati</taxon>
        <taxon>Actinomycetota</taxon>
        <taxon>Actinomycetes</taxon>
        <taxon>Mycobacteriales</taxon>
        <taxon>Nocardiaceae</taxon>
        <taxon>Williamsia</taxon>
    </lineage>
</organism>
<dbReference type="EMBL" id="JAMTCG010000001">
    <property type="protein sequence ID" value="MCP2159080.1"/>
    <property type="molecule type" value="Genomic_DNA"/>
</dbReference>
<evidence type="ECO:0008006" key="3">
    <source>
        <dbReference type="Google" id="ProtNLM"/>
    </source>
</evidence>
<proteinExistence type="predicted"/>